<evidence type="ECO:0000313" key="1">
    <source>
        <dbReference type="EMBL" id="CAH1419065.1"/>
    </source>
</evidence>
<accession>A0AAU9LX00</accession>
<gene>
    <name evidence="1" type="ORF">LVIROSA_LOCUS6624</name>
</gene>
<sequence length="93" mass="10080">MVTRQGMSPPPTQVTRELGFHVSIRANRYGSVFTTSWAEVARLPTPLNSDHLYVAVVPSGSKIATVLYGCSQRTAFPSSATSPRVRVSLKSNT</sequence>
<protein>
    <submittedName>
        <fullName evidence="1">Uncharacterized protein</fullName>
    </submittedName>
</protein>
<name>A0AAU9LX00_9ASTR</name>
<keyword evidence="2" id="KW-1185">Reference proteome</keyword>
<dbReference type="EMBL" id="CAKMRJ010000224">
    <property type="protein sequence ID" value="CAH1419065.1"/>
    <property type="molecule type" value="Genomic_DNA"/>
</dbReference>
<proteinExistence type="predicted"/>
<dbReference type="AlphaFoldDB" id="A0AAU9LX00"/>
<evidence type="ECO:0000313" key="2">
    <source>
        <dbReference type="Proteomes" id="UP001157418"/>
    </source>
</evidence>
<organism evidence="1 2">
    <name type="scientific">Lactuca virosa</name>
    <dbReference type="NCBI Taxonomy" id="75947"/>
    <lineage>
        <taxon>Eukaryota</taxon>
        <taxon>Viridiplantae</taxon>
        <taxon>Streptophyta</taxon>
        <taxon>Embryophyta</taxon>
        <taxon>Tracheophyta</taxon>
        <taxon>Spermatophyta</taxon>
        <taxon>Magnoliopsida</taxon>
        <taxon>eudicotyledons</taxon>
        <taxon>Gunneridae</taxon>
        <taxon>Pentapetalae</taxon>
        <taxon>asterids</taxon>
        <taxon>campanulids</taxon>
        <taxon>Asterales</taxon>
        <taxon>Asteraceae</taxon>
        <taxon>Cichorioideae</taxon>
        <taxon>Cichorieae</taxon>
        <taxon>Lactucinae</taxon>
        <taxon>Lactuca</taxon>
    </lineage>
</organism>
<comment type="caution">
    <text evidence="1">The sequence shown here is derived from an EMBL/GenBank/DDBJ whole genome shotgun (WGS) entry which is preliminary data.</text>
</comment>
<dbReference type="Proteomes" id="UP001157418">
    <property type="component" value="Unassembled WGS sequence"/>
</dbReference>
<reference evidence="1 2" key="1">
    <citation type="submission" date="2022-01" db="EMBL/GenBank/DDBJ databases">
        <authorList>
            <person name="Xiong W."/>
            <person name="Schranz E."/>
        </authorList>
    </citation>
    <scope>NUCLEOTIDE SEQUENCE [LARGE SCALE GENOMIC DNA]</scope>
</reference>